<dbReference type="GeneID" id="106167055"/>
<evidence type="ECO:0000313" key="1">
    <source>
        <dbReference type="Proteomes" id="UP000085678"/>
    </source>
</evidence>
<name>A0A1S3ISZ0_LINAN</name>
<dbReference type="Proteomes" id="UP000085678">
    <property type="component" value="Unplaced"/>
</dbReference>
<accession>A0A1S3ISZ0</accession>
<dbReference type="InParanoid" id="A0A1S3ISZ0"/>
<dbReference type="AlphaFoldDB" id="A0A1S3ISZ0"/>
<evidence type="ECO:0000313" key="2">
    <source>
        <dbReference type="RefSeq" id="XP_013401193.1"/>
    </source>
</evidence>
<protein>
    <submittedName>
        <fullName evidence="2">Uncharacterized protein LOC106167055</fullName>
    </submittedName>
</protein>
<organism evidence="1 2">
    <name type="scientific">Lingula anatina</name>
    <name type="common">Brachiopod</name>
    <name type="synonym">Lingula unguis</name>
    <dbReference type="NCBI Taxonomy" id="7574"/>
    <lineage>
        <taxon>Eukaryota</taxon>
        <taxon>Metazoa</taxon>
        <taxon>Spiralia</taxon>
        <taxon>Lophotrochozoa</taxon>
        <taxon>Brachiopoda</taxon>
        <taxon>Linguliformea</taxon>
        <taxon>Lingulata</taxon>
        <taxon>Lingulida</taxon>
        <taxon>Linguloidea</taxon>
        <taxon>Lingulidae</taxon>
        <taxon>Lingula</taxon>
    </lineage>
</organism>
<dbReference type="RefSeq" id="XP_013401193.1">
    <property type="nucleotide sequence ID" value="XM_013545739.1"/>
</dbReference>
<reference evidence="2" key="1">
    <citation type="submission" date="2025-08" db="UniProtKB">
        <authorList>
            <consortium name="RefSeq"/>
        </authorList>
    </citation>
    <scope>IDENTIFICATION</scope>
    <source>
        <tissue evidence="2">Gonads</tissue>
    </source>
</reference>
<keyword evidence="1" id="KW-1185">Reference proteome</keyword>
<sequence length="409" mass="46904">MREMEGCINVETYLCSVGVQQFTCIGGTFEVDFNKRPPQNKELEKRLPQEVVIQICSLATSQRQDVFKHGQFISVQCPEKSLTLDDTVIYSWEPSFSEQPSLQCCVEDSLLRMDYNETEDNNIYILYSDSSVPCGESWQDITAEARFRGNRAAGIFKYRAQKTGVYCIVQATASIALSRILQTMNQISSNVVDKYVTVTITRKPGPENKAIVDCLQVTDPRLKNSLYRDSFNQLFIAMAATCSLCLNVQAHAGNDTCTLINPKLDAGGDNRQPLCLGEHATEDKLVWIHIFQDDYMKKSIAKLLLKKREIWNYQHLKMPSLKYKYKGIRVRTQSSSEFNTHAAKRHLSHQVQDSLQLEQSFSKDYKRQAGSLEYASFEEFNKKRVNRASKDRLNIFLKLIERLHSKKKK</sequence>
<gene>
    <name evidence="2" type="primary">LOC106167055</name>
</gene>
<dbReference type="KEGG" id="lak:106167055"/>
<proteinExistence type="predicted"/>